<dbReference type="PANTHER" id="PTHR39741">
    <property type="entry name" value="F-BOX DOMAIN CONTAINING PROTEIN, EXPRESSED"/>
    <property type="match status" value="1"/>
</dbReference>
<gene>
    <name evidence="3" type="ORF">Fmac_015833</name>
</gene>
<dbReference type="PANTHER" id="PTHR39741:SF2">
    <property type="entry name" value="F-BOX DOMAIN-CONTAINING PROTEIN"/>
    <property type="match status" value="1"/>
</dbReference>
<comment type="caution">
    <text evidence="3">The sequence shown here is derived from an EMBL/GenBank/DDBJ whole genome shotgun (WGS) entry which is preliminary data.</text>
</comment>
<evidence type="ECO:0000256" key="1">
    <source>
        <dbReference type="SAM" id="MobiDB-lite"/>
    </source>
</evidence>
<proteinExistence type="predicted"/>
<name>A0ABD1MFN9_9FABA</name>
<protein>
    <recommendedName>
        <fullName evidence="2">F-box domain-containing protein</fullName>
    </recommendedName>
</protein>
<dbReference type="InterPro" id="IPR036047">
    <property type="entry name" value="F-box-like_dom_sf"/>
</dbReference>
<accession>A0ABD1MFN9</accession>
<dbReference type="InterPro" id="IPR055336">
    <property type="entry name" value="At4g00755-like"/>
</dbReference>
<feature type="domain" description="F-box" evidence="2">
    <location>
        <begin position="14"/>
        <end position="55"/>
    </location>
</feature>
<reference evidence="3 4" key="1">
    <citation type="submission" date="2024-08" db="EMBL/GenBank/DDBJ databases">
        <title>Insights into the chromosomal genome structure of Flemingia macrophylla.</title>
        <authorList>
            <person name="Ding Y."/>
            <person name="Zhao Y."/>
            <person name="Bi W."/>
            <person name="Wu M."/>
            <person name="Zhao G."/>
            <person name="Gong Y."/>
            <person name="Li W."/>
            <person name="Zhang P."/>
        </authorList>
    </citation>
    <scope>NUCLEOTIDE SEQUENCE [LARGE SCALE GENOMIC DNA]</scope>
    <source>
        <strain evidence="3">DYQJB</strain>
        <tissue evidence="3">Leaf</tissue>
    </source>
</reference>
<sequence>MSEVKNKVDFIQLLEPDMSIKILTHLDDPCDLIRVSAVSSSWHRFVVEHGLCKQHFLKMFPDISSIAQSLEHDNVIEPISNHHGHYVNWECLKRNHKVYAFLASGLTPLRKNCISKAISASSTDNYPDESIVHTLEAGDRTEHRASYWSSKGESDPSVPETLVYKLVSKLCLVTEIHVQPFQAYFQHGFPVYSAKAVRFRMGHLRYPMELQFSVDKMTANHVLGDDQFIWTYTSPEFPMSQDNRLQQFRLPEPVLCIGGLLVVELLGRVQKQEMDELFYTCIAHVQVTGRPLSPVFDVNIHHPSGKCTLKYHSQKDCYTTSSSSSPSPTRDSSNPSRLRTITSSIVQRGVRRWEQIILGALLGSGPLVVDDQ</sequence>
<dbReference type="SMART" id="SM00256">
    <property type="entry name" value="FBOX"/>
    <property type="match status" value="1"/>
</dbReference>
<dbReference type="Pfam" id="PF12937">
    <property type="entry name" value="F-box-like"/>
    <property type="match status" value="1"/>
</dbReference>
<organism evidence="3 4">
    <name type="scientific">Flemingia macrophylla</name>
    <dbReference type="NCBI Taxonomy" id="520843"/>
    <lineage>
        <taxon>Eukaryota</taxon>
        <taxon>Viridiplantae</taxon>
        <taxon>Streptophyta</taxon>
        <taxon>Embryophyta</taxon>
        <taxon>Tracheophyta</taxon>
        <taxon>Spermatophyta</taxon>
        <taxon>Magnoliopsida</taxon>
        <taxon>eudicotyledons</taxon>
        <taxon>Gunneridae</taxon>
        <taxon>Pentapetalae</taxon>
        <taxon>rosids</taxon>
        <taxon>fabids</taxon>
        <taxon>Fabales</taxon>
        <taxon>Fabaceae</taxon>
        <taxon>Papilionoideae</taxon>
        <taxon>50 kb inversion clade</taxon>
        <taxon>NPAAA clade</taxon>
        <taxon>indigoferoid/millettioid clade</taxon>
        <taxon>Phaseoleae</taxon>
        <taxon>Flemingia</taxon>
    </lineage>
</organism>
<keyword evidence="4" id="KW-1185">Reference proteome</keyword>
<evidence type="ECO:0000313" key="4">
    <source>
        <dbReference type="Proteomes" id="UP001603857"/>
    </source>
</evidence>
<dbReference type="Gene3D" id="1.20.1280.50">
    <property type="match status" value="1"/>
</dbReference>
<dbReference type="AlphaFoldDB" id="A0ABD1MFN9"/>
<evidence type="ECO:0000313" key="3">
    <source>
        <dbReference type="EMBL" id="KAL2334620.1"/>
    </source>
</evidence>
<dbReference type="InterPro" id="IPR001810">
    <property type="entry name" value="F-box_dom"/>
</dbReference>
<dbReference type="SUPFAM" id="SSF81383">
    <property type="entry name" value="F-box domain"/>
    <property type="match status" value="1"/>
</dbReference>
<dbReference type="Proteomes" id="UP001603857">
    <property type="component" value="Unassembled WGS sequence"/>
</dbReference>
<evidence type="ECO:0000259" key="2">
    <source>
        <dbReference type="SMART" id="SM00256"/>
    </source>
</evidence>
<dbReference type="EMBL" id="JBGMDY010000005">
    <property type="protein sequence ID" value="KAL2334620.1"/>
    <property type="molecule type" value="Genomic_DNA"/>
</dbReference>
<feature type="region of interest" description="Disordered" evidence="1">
    <location>
        <begin position="318"/>
        <end position="338"/>
    </location>
</feature>
<feature type="compositionally biased region" description="Low complexity" evidence="1">
    <location>
        <begin position="319"/>
        <end position="336"/>
    </location>
</feature>